<accession>H1LD25</accession>
<sequence>MYQPFLQEIFNTGPLNVAEWVFLFCIPIPLFLLEEARKWAARKISKNN</sequence>
<dbReference type="InterPro" id="IPR006068">
    <property type="entry name" value="ATPase_P-typ_cation-transptr_C"/>
</dbReference>
<keyword evidence="1" id="KW-0812">Transmembrane</keyword>
<reference evidence="3 4" key="1">
    <citation type="submission" date="2011-09" db="EMBL/GenBank/DDBJ databases">
        <authorList>
            <person name="Weinstock G."/>
            <person name="Sodergren E."/>
            <person name="Clifton S."/>
            <person name="Fulton L."/>
            <person name="Fulton B."/>
            <person name="Courtney L."/>
            <person name="Fronick C."/>
            <person name="Harrison M."/>
            <person name="Strong C."/>
            <person name="Farmer C."/>
            <person name="Delahaunty K."/>
            <person name="Markovic C."/>
            <person name="Hall O."/>
            <person name="Minx P."/>
            <person name="Tomlinson C."/>
            <person name="Mitreva M."/>
            <person name="Hou S."/>
            <person name="Chen J."/>
            <person name="Wollam A."/>
            <person name="Pepin K.H."/>
            <person name="Johnson M."/>
            <person name="Bhonagiri V."/>
            <person name="Zhang X."/>
            <person name="Suruliraj S."/>
            <person name="Warren W."/>
            <person name="Chinwalla A."/>
            <person name="Mardis E.R."/>
            <person name="Wilson R.K."/>
        </authorList>
    </citation>
    <scope>NUCLEOTIDE SEQUENCE [LARGE SCALE GENOMIC DNA]</scope>
    <source>
        <strain evidence="3 4">F0435</strain>
    </source>
</reference>
<evidence type="ECO:0000313" key="3">
    <source>
        <dbReference type="EMBL" id="EHO53633.1"/>
    </source>
</evidence>
<gene>
    <name evidence="3" type="ORF">HMPREF9104_00489</name>
</gene>
<name>H1LD25_9LACO</name>
<keyword evidence="1" id="KW-1133">Transmembrane helix</keyword>
<evidence type="ECO:0000256" key="1">
    <source>
        <dbReference type="SAM" id="Phobius"/>
    </source>
</evidence>
<dbReference type="PATRIC" id="fig|797516.3.peg.445"/>
<keyword evidence="1" id="KW-0472">Membrane</keyword>
<dbReference type="AlphaFoldDB" id="H1LD25"/>
<comment type="caution">
    <text evidence="3">The sequence shown here is derived from an EMBL/GenBank/DDBJ whole genome shotgun (WGS) entry which is preliminary data.</text>
</comment>
<dbReference type="EMBL" id="AGRJ01000048">
    <property type="protein sequence ID" value="EHO53633.1"/>
    <property type="molecule type" value="Genomic_DNA"/>
</dbReference>
<evidence type="ECO:0000313" key="4">
    <source>
        <dbReference type="Proteomes" id="UP000005025"/>
    </source>
</evidence>
<organism evidence="3 4">
    <name type="scientific">Lentilactobacillus kisonensis F0435</name>
    <dbReference type="NCBI Taxonomy" id="797516"/>
    <lineage>
        <taxon>Bacteria</taxon>
        <taxon>Bacillati</taxon>
        <taxon>Bacillota</taxon>
        <taxon>Bacilli</taxon>
        <taxon>Lactobacillales</taxon>
        <taxon>Lactobacillaceae</taxon>
        <taxon>Lentilactobacillus</taxon>
    </lineage>
</organism>
<dbReference type="SUPFAM" id="SSF81665">
    <property type="entry name" value="Calcium ATPase, transmembrane domain M"/>
    <property type="match status" value="1"/>
</dbReference>
<protein>
    <recommendedName>
        <fullName evidence="2">Cation-transporting P-type ATPase C-terminal domain-containing protein</fullName>
    </recommendedName>
</protein>
<dbReference type="HOGENOM" id="CLU_3154178_0_0_9"/>
<proteinExistence type="predicted"/>
<dbReference type="Pfam" id="PF00689">
    <property type="entry name" value="Cation_ATPase_C"/>
    <property type="match status" value="1"/>
</dbReference>
<feature type="domain" description="Cation-transporting P-type ATPase C-terminal" evidence="2">
    <location>
        <begin position="1"/>
        <end position="39"/>
    </location>
</feature>
<dbReference type="Gene3D" id="1.20.1110.10">
    <property type="entry name" value="Calcium-transporting ATPase, transmembrane domain"/>
    <property type="match status" value="1"/>
</dbReference>
<evidence type="ECO:0000259" key="2">
    <source>
        <dbReference type="Pfam" id="PF00689"/>
    </source>
</evidence>
<dbReference type="InterPro" id="IPR023298">
    <property type="entry name" value="ATPase_P-typ_TM_dom_sf"/>
</dbReference>
<dbReference type="STRING" id="797516.HMPREF9104_00489"/>
<feature type="transmembrane region" description="Helical" evidence="1">
    <location>
        <begin position="15"/>
        <end position="33"/>
    </location>
</feature>
<dbReference type="Proteomes" id="UP000005025">
    <property type="component" value="Unassembled WGS sequence"/>
</dbReference>